<protein>
    <submittedName>
        <fullName evidence="1">Uncharacterized protein</fullName>
    </submittedName>
</protein>
<dbReference type="Proteomes" id="UP000217277">
    <property type="component" value="Chromosome I"/>
</dbReference>
<gene>
    <name evidence="1" type="ORF">PAGA_a0471</name>
</gene>
<name>A0ACA8DTA1_9GAMM</name>
<dbReference type="EMBL" id="CP011011">
    <property type="protein sequence ID" value="ATC81030.1"/>
    <property type="molecule type" value="Genomic_DNA"/>
</dbReference>
<accession>A0ACA8DTA1</accession>
<reference evidence="1" key="1">
    <citation type="submission" date="2015-03" db="EMBL/GenBank/DDBJ databases">
        <authorList>
            <person name="Xie B.-B."/>
            <person name="Rong J.-C."/>
            <person name="Qin Q.-L."/>
            <person name="Zhang Y.-Z."/>
        </authorList>
    </citation>
    <scope>NUCLEOTIDE SEQUENCE</scope>
    <source>
        <strain evidence="1">DSM 14585</strain>
    </source>
</reference>
<sequence>MSHSKYKGFTLIELLIVLVLIGLATSFVLPNMWKQFDQAKLYSEKKQLSSIITFAKEYSVYKGGSLKLVLNENTLRVYEQKIPQSDVEMDEIKGETNNLDDEQNLQDEKQSAESPERLIKKIEFNILTLQDKSFIFDAQSYFKKVVITIGINGTQKREKIEI</sequence>
<evidence type="ECO:0000313" key="2">
    <source>
        <dbReference type="Proteomes" id="UP000217277"/>
    </source>
</evidence>
<proteinExistence type="predicted"/>
<organism evidence="1 2">
    <name type="scientific">Pseudoalteromonas agarivorans DSM 14585</name>
    <dbReference type="NCBI Taxonomy" id="1312369"/>
    <lineage>
        <taxon>Bacteria</taxon>
        <taxon>Pseudomonadati</taxon>
        <taxon>Pseudomonadota</taxon>
        <taxon>Gammaproteobacteria</taxon>
        <taxon>Alteromonadales</taxon>
        <taxon>Pseudoalteromonadaceae</taxon>
        <taxon>Pseudoalteromonas</taxon>
    </lineage>
</organism>
<evidence type="ECO:0000313" key="1">
    <source>
        <dbReference type="EMBL" id="ATC81030.1"/>
    </source>
</evidence>
<keyword evidence="2" id="KW-1185">Reference proteome</keyword>